<evidence type="ECO:0000313" key="3">
    <source>
        <dbReference type="EMBL" id="MBV7269267.1"/>
    </source>
</evidence>
<comment type="caution">
    <text evidence="3">The sequence shown here is derived from an EMBL/GenBank/DDBJ whole genome shotgun (WGS) entry which is preliminary data.</text>
</comment>
<proteinExistence type="predicted"/>
<evidence type="ECO:0000259" key="2">
    <source>
        <dbReference type="Pfam" id="PF18962"/>
    </source>
</evidence>
<keyword evidence="1" id="KW-0732">Signal</keyword>
<dbReference type="Proteomes" id="UP001138894">
    <property type="component" value="Unassembled WGS sequence"/>
</dbReference>
<reference evidence="3" key="1">
    <citation type="submission" date="2021-04" db="EMBL/GenBank/DDBJ databases">
        <authorList>
            <person name="Pira H."/>
            <person name="Risdian C."/>
            <person name="Wink J."/>
        </authorList>
    </citation>
    <scope>NUCLEOTIDE SEQUENCE</scope>
    <source>
        <strain evidence="3">WHY3</strain>
    </source>
</reference>
<dbReference type="NCBIfam" id="TIGR04183">
    <property type="entry name" value="Por_Secre_tail"/>
    <property type="match status" value="1"/>
</dbReference>
<accession>A0A9X1F877</accession>
<evidence type="ECO:0000256" key="1">
    <source>
        <dbReference type="ARBA" id="ARBA00022729"/>
    </source>
</evidence>
<name>A0A9X1F877_9FLAO</name>
<keyword evidence="4" id="KW-1185">Reference proteome</keyword>
<dbReference type="Pfam" id="PF18962">
    <property type="entry name" value="Por_Secre_tail"/>
    <property type="match status" value="1"/>
</dbReference>
<protein>
    <submittedName>
        <fullName evidence="3">T9SS type A sorting domain-containing protein</fullName>
    </submittedName>
</protein>
<feature type="domain" description="Secretion system C-terminal sorting" evidence="2">
    <location>
        <begin position="53"/>
        <end position="115"/>
    </location>
</feature>
<dbReference type="EMBL" id="JAGSPD010000006">
    <property type="protein sequence ID" value="MBV7269267.1"/>
    <property type="molecule type" value="Genomic_DNA"/>
</dbReference>
<organism evidence="3 4">
    <name type="scientific">Winogradskyella luteola</name>
    <dbReference type="NCBI Taxonomy" id="2828330"/>
    <lineage>
        <taxon>Bacteria</taxon>
        <taxon>Pseudomonadati</taxon>
        <taxon>Bacteroidota</taxon>
        <taxon>Flavobacteriia</taxon>
        <taxon>Flavobacteriales</taxon>
        <taxon>Flavobacteriaceae</taxon>
        <taxon>Winogradskyella</taxon>
    </lineage>
</organism>
<gene>
    <name evidence="3" type="ORF">KCG49_08705</name>
</gene>
<evidence type="ECO:0000313" key="4">
    <source>
        <dbReference type="Proteomes" id="UP001138894"/>
    </source>
</evidence>
<dbReference type="InterPro" id="IPR026444">
    <property type="entry name" value="Secre_tail"/>
</dbReference>
<sequence length="118" mass="13059">MSSFVGQTVYFAFRHHAVSDEFVLNIDNIGIDVTLSINEFEQNVFTHNYDKVSKTLNLESSNSEMTNVEVYSLLGQSVVSKPLSNTSESIDVSSLNDGVYLAKVSINGNSKTIKFVKN</sequence>
<dbReference type="AlphaFoldDB" id="A0A9X1F877"/>